<sequence length="53" mass="6245">MECFLVWGWDSIKTILNHPPLFVPAFMSYLVHETQTLLSYQRTFTLHCEISSL</sequence>
<proteinExistence type="predicted"/>
<reference evidence="1" key="1">
    <citation type="submission" date="2014-11" db="EMBL/GenBank/DDBJ databases">
        <authorList>
            <person name="Amaro Gonzalez C."/>
        </authorList>
    </citation>
    <scope>NUCLEOTIDE SEQUENCE</scope>
</reference>
<accession>A0A0E9U2J4</accession>
<dbReference type="EMBL" id="GBXM01048625">
    <property type="protein sequence ID" value="JAH59952.1"/>
    <property type="molecule type" value="Transcribed_RNA"/>
</dbReference>
<organism evidence="1">
    <name type="scientific">Anguilla anguilla</name>
    <name type="common">European freshwater eel</name>
    <name type="synonym">Muraena anguilla</name>
    <dbReference type="NCBI Taxonomy" id="7936"/>
    <lineage>
        <taxon>Eukaryota</taxon>
        <taxon>Metazoa</taxon>
        <taxon>Chordata</taxon>
        <taxon>Craniata</taxon>
        <taxon>Vertebrata</taxon>
        <taxon>Euteleostomi</taxon>
        <taxon>Actinopterygii</taxon>
        <taxon>Neopterygii</taxon>
        <taxon>Teleostei</taxon>
        <taxon>Anguilliformes</taxon>
        <taxon>Anguillidae</taxon>
        <taxon>Anguilla</taxon>
    </lineage>
</organism>
<dbReference type="AlphaFoldDB" id="A0A0E9U2J4"/>
<protein>
    <submittedName>
        <fullName evidence="1">Uncharacterized protein</fullName>
    </submittedName>
</protein>
<evidence type="ECO:0000313" key="1">
    <source>
        <dbReference type="EMBL" id="JAH59952.1"/>
    </source>
</evidence>
<name>A0A0E9U2J4_ANGAN</name>
<reference evidence="1" key="2">
    <citation type="journal article" date="2015" name="Fish Shellfish Immunol.">
        <title>Early steps in the European eel (Anguilla anguilla)-Vibrio vulnificus interaction in the gills: Role of the RtxA13 toxin.</title>
        <authorList>
            <person name="Callol A."/>
            <person name="Pajuelo D."/>
            <person name="Ebbesson L."/>
            <person name="Teles M."/>
            <person name="MacKenzie S."/>
            <person name="Amaro C."/>
        </authorList>
    </citation>
    <scope>NUCLEOTIDE SEQUENCE</scope>
</reference>